<reference evidence="1" key="1">
    <citation type="submission" date="2018-11" db="EMBL/GenBank/DDBJ databases">
        <authorList>
            <consortium name="Pathogen Informatics"/>
        </authorList>
    </citation>
    <scope>NUCLEOTIDE SEQUENCE</scope>
</reference>
<accession>A0A3S4ZZQ8</accession>
<proteinExistence type="predicted"/>
<gene>
    <name evidence="1" type="ORF">PXEA_LOCUS17276</name>
</gene>
<dbReference type="EMBL" id="CAAALY010064261">
    <property type="protein sequence ID" value="VEL23836.1"/>
    <property type="molecule type" value="Genomic_DNA"/>
</dbReference>
<evidence type="ECO:0000313" key="1">
    <source>
        <dbReference type="EMBL" id="VEL23836.1"/>
    </source>
</evidence>
<keyword evidence="2" id="KW-1185">Reference proteome</keyword>
<evidence type="ECO:0000313" key="2">
    <source>
        <dbReference type="Proteomes" id="UP000784294"/>
    </source>
</evidence>
<organism evidence="1 2">
    <name type="scientific">Protopolystoma xenopodis</name>
    <dbReference type="NCBI Taxonomy" id="117903"/>
    <lineage>
        <taxon>Eukaryota</taxon>
        <taxon>Metazoa</taxon>
        <taxon>Spiralia</taxon>
        <taxon>Lophotrochozoa</taxon>
        <taxon>Platyhelminthes</taxon>
        <taxon>Monogenea</taxon>
        <taxon>Polyopisthocotylea</taxon>
        <taxon>Polystomatidea</taxon>
        <taxon>Polystomatidae</taxon>
        <taxon>Protopolystoma</taxon>
    </lineage>
</organism>
<dbReference type="Proteomes" id="UP000784294">
    <property type="component" value="Unassembled WGS sequence"/>
</dbReference>
<protein>
    <submittedName>
        <fullName evidence="1">Uncharacterized protein</fullName>
    </submittedName>
</protein>
<comment type="caution">
    <text evidence="1">The sequence shown here is derived from an EMBL/GenBank/DDBJ whole genome shotgun (WGS) entry which is preliminary data.</text>
</comment>
<dbReference type="AlphaFoldDB" id="A0A3S4ZZQ8"/>
<sequence>MRTGPLALPHLRARTGSTFAGLLFRPTSCAALSGRCAYQSLVQLHDLALETCACFSGRSRGLGFSWSRGIWVSWSVRSVVHTVAARPITVGHTRPIAHTTKPTPSTYHVPSSGPEGCVWSERHLKESGQLRLDMSAAPTSRAYRQLYFQGAFAEPLFFQLFFVKERSVSCGQEVYTIWHQQVLGQRLIAAKPPPPRNMFVHDYIS</sequence>
<name>A0A3S4ZZQ8_9PLAT</name>